<evidence type="ECO:0000313" key="13">
    <source>
        <dbReference type="EMBL" id="SDH46193.1"/>
    </source>
</evidence>
<dbReference type="GO" id="GO:0005576">
    <property type="term" value="C:extracellular region"/>
    <property type="evidence" value="ECO:0007669"/>
    <property type="project" value="UniProtKB-SubCell"/>
</dbReference>
<dbReference type="GO" id="GO:0009395">
    <property type="term" value="P:phospholipid catabolic process"/>
    <property type="evidence" value="ECO:0007669"/>
    <property type="project" value="TreeGrafter"/>
</dbReference>
<evidence type="ECO:0000256" key="7">
    <source>
        <dbReference type="ARBA" id="ARBA00022801"/>
    </source>
</evidence>
<feature type="transmembrane region" description="Helical" evidence="11">
    <location>
        <begin position="713"/>
        <end position="734"/>
    </location>
</feature>
<feature type="domain" description="PLD phosphodiesterase" evidence="12">
    <location>
        <begin position="375"/>
        <end position="402"/>
    </location>
</feature>
<evidence type="ECO:0000256" key="5">
    <source>
        <dbReference type="ARBA" id="ARBA00022525"/>
    </source>
</evidence>
<feature type="transmembrane region" description="Helical" evidence="11">
    <location>
        <begin position="519"/>
        <end position="539"/>
    </location>
</feature>
<dbReference type="STRING" id="83401.SAMN05421742_10734"/>
<dbReference type="Proteomes" id="UP000217076">
    <property type="component" value="Unassembled WGS sequence"/>
</dbReference>
<dbReference type="GO" id="GO:0004630">
    <property type="term" value="F:phospholipase D activity"/>
    <property type="evidence" value="ECO:0007669"/>
    <property type="project" value="UniProtKB-EC"/>
</dbReference>
<dbReference type="OrthoDB" id="8828485at2"/>
<evidence type="ECO:0000256" key="2">
    <source>
        <dbReference type="ARBA" id="ARBA00003145"/>
    </source>
</evidence>
<keyword evidence="11" id="KW-1133">Transmembrane helix</keyword>
<proteinExistence type="predicted"/>
<keyword evidence="14" id="KW-1185">Reference proteome</keyword>
<dbReference type="InterPro" id="IPR001736">
    <property type="entry name" value="PLipase_D/transphosphatidylase"/>
</dbReference>
<feature type="transmembrane region" description="Helical" evidence="11">
    <location>
        <begin position="679"/>
        <end position="701"/>
    </location>
</feature>
<evidence type="ECO:0000256" key="10">
    <source>
        <dbReference type="SAM" id="MobiDB-lite"/>
    </source>
</evidence>
<protein>
    <recommendedName>
        <fullName evidence="4">Phospholipase D</fullName>
    </recommendedName>
    <alternativeName>
        <fullName evidence="9">Choline phosphatase</fullName>
    </alternativeName>
</protein>
<reference evidence="14" key="1">
    <citation type="submission" date="2016-10" db="EMBL/GenBank/DDBJ databases">
        <authorList>
            <person name="Varghese N."/>
            <person name="Submissions S."/>
        </authorList>
    </citation>
    <scope>NUCLEOTIDE SEQUENCE [LARGE SCALE GENOMIC DNA]</scope>
    <source>
        <strain evidence="14">930I</strain>
    </source>
</reference>
<evidence type="ECO:0000256" key="6">
    <source>
        <dbReference type="ARBA" id="ARBA00022737"/>
    </source>
</evidence>
<feature type="transmembrane region" description="Helical" evidence="11">
    <location>
        <begin position="566"/>
        <end position="589"/>
    </location>
</feature>
<dbReference type="PANTHER" id="PTHR18896:SF76">
    <property type="entry name" value="PHOSPHOLIPASE"/>
    <property type="match status" value="1"/>
</dbReference>
<feature type="transmembrane region" description="Helical" evidence="11">
    <location>
        <begin position="643"/>
        <end position="667"/>
    </location>
</feature>
<comment type="catalytic activity">
    <reaction evidence="1">
        <text>a 1,2-diacyl-sn-glycero-3-phosphocholine + H2O = a 1,2-diacyl-sn-glycero-3-phosphate + choline + H(+)</text>
        <dbReference type="Rhea" id="RHEA:14445"/>
        <dbReference type="ChEBI" id="CHEBI:15354"/>
        <dbReference type="ChEBI" id="CHEBI:15377"/>
        <dbReference type="ChEBI" id="CHEBI:15378"/>
        <dbReference type="ChEBI" id="CHEBI:57643"/>
        <dbReference type="ChEBI" id="CHEBI:58608"/>
        <dbReference type="EC" id="3.1.4.4"/>
    </reaction>
</comment>
<dbReference type="InterPro" id="IPR032816">
    <property type="entry name" value="VTT_dom"/>
</dbReference>
<dbReference type="CDD" id="cd09140">
    <property type="entry name" value="PLDc_vPLD1_2_like_bac_1"/>
    <property type="match status" value="1"/>
</dbReference>
<dbReference type="Pfam" id="PF09335">
    <property type="entry name" value="VTT_dom"/>
    <property type="match status" value="1"/>
</dbReference>
<dbReference type="Gene3D" id="3.30.870.10">
    <property type="entry name" value="Endonuclease Chain A"/>
    <property type="match status" value="2"/>
</dbReference>
<keyword evidence="8" id="KW-0443">Lipid metabolism</keyword>
<evidence type="ECO:0000256" key="9">
    <source>
        <dbReference type="ARBA" id="ARBA00029594"/>
    </source>
</evidence>
<evidence type="ECO:0000256" key="4">
    <source>
        <dbReference type="ARBA" id="ARBA00018392"/>
    </source>
</evidence>
<name>A0A1G8CLN9_9PROT</name>
<keyword evidence="11" id="KW-0812">Transmembrane</keyword>
<dbReference type="Pfam" id="PF00614">
    <property type="entry name" value="PLDc"/>
    <property type="match status" value="1"/>
</dbReference>
<dbReference type="Pfam" id="PF13091">
    <property type="entry name" value="PLDc_2"/>
    <property type="match status" value="1"/>
</dbReference>
<organism evidence="13 14">
    <name type="scientific">Roseospirillum parvum</name>
    <dbReference type="NCBI Taxonomy" id="83401"/>
    <lineage>
        <taxon>Bacteria</taxon>
        <taxon>Pseudomonadati</taxon>
        <taxon>Pseudomonadota</taxon>
        <taxon>Alphaproteobacteria</taxon>
        <taxon>Rhodospirillales</taxon>
        <taxon>Rhodospirillaceae</taxon>
        <taxon>Roseospirillum</taxon>
    </lineage>
</organism>
<feature type="region of interest" description="Disordered" evidence="10">
    <location>
        <begin position="225"/>
        <end position="247"/>
    </location>
</feature>
<keyword evidence="6" id="KW-0677">Repeat</keyword>
<accession>A0A1G8CLN9</accession>
<dbReference type="PROSITE" id="PS50035">
    <property type="entry name" value="PLD"/>
    <property type="match status" value="2"/>
</dbReference>
<dbReference type="SUPFAM" id="SSF56024">
    <property type="entry name" value="Phospholipase D/nuclease"/>
    <property type="match status" value="2"/>
</dbReference>
<evidence type="ECO:0000256" key="8">
    <source>
        <dbReference type="ARBA" id="ARBA00023098"/>
    </source>
</evidence>
<evidence type="ECO:0000256" key="11">
    <source>
        <dbReference type="SAM" id="Phobius"/>
    </source>
</evidence>
<evidence type="ECO:0000259" key="12">
    <source>
        <dbReference type="PROSITE" id="PS50035"/>
    </source>
</evidence>
<dbReference type="InterPro" id="IPR025202">
    <property type="entry name" value="PLD-like_dom"/>
</dbReference>
<evidence type="ECO:0000256" key="3">
    <source>
        <dbReference type="ARBA" id="ARBA00004613"/>
    </source>
</evidence>
<evidence type="ECO:0000313" key="14">
    <source>
        <dbReference type="Proteomes" id="UP000217076"/>
    </source>
</evidence>
<keyword evidence="11" id="KW-0472">Membrane</keyword>
<feature type="domain" description="PLD phosphodiesterase" evidence="12">
    <location>
        <begin position="148"/>
        <end position="175"/>
    </location>
</feature>
<dbReference type="EMBL" id="FNCV01000007">
    <property type="protein sequence ID" value="SDH46193.1"/>
    <property type="molecule type" value="Genomic_DNA"/>
</dbReference>
<dbReference type="InterPro" id="IPR015679">
    <property type="entry name" value="PLipase_D_fam"/>
</dbReference>
<dbReference type="PANTHER" id="PTHR18896">
    <property type="entry name" value="PHOSPHOLIPASE D"/>
    <property type="match status" value="1"/>
</dbReference>
<dbReference type="SMART" id="SM00155">
    <property type="entry name" value="PLDc"/>
    <property type="match status" value="2"/>
</dbReference>
<keyword evidence="7" id="KW-0378">Hydrolase</keyword>
<evidence type="ECO:0000256" key="1">
    <source>
        <dbReference type="ARBA" id="ARBA00000798"/>
    </source>
</evidence>
<comment type="subcellular location">
    <subcellularLocation>
        <location evidence="3">Secreted</location>
    </subcellularLocation>
</comment>
<dbReference type="RefSeq" id="WP_092619864.1">
    <property type="nucleotide sequence ID" value="NZ_FNCV01000007.1"/>
</dbReference>
<keyword evidence="5" id="KW-0964">Secreted</keyword>
<comment type="function">
    <text evidence="2">Could be a virulence factor.</text>
</comment>
<dbReference type="AlphaFoldDB" id="A0A1G8CLN9"/>
<dbReference type="CDD" id="cd09143">
    <property type="entry name" value="PLDc_vPLD1_2_like_bac_2"/>
    <property type="match status" value="1"/>
</dbReference>
<sequence length="740" mass="78822">MPLSPQPPHAPSSPLPGQPVTARRASLLIDAAAYFSALRRAILAAERSIMIVGWDVDGRTPLAGPEDLPDGADPATLWRGGTARDGAPLHLRPFLDHVARARPGLDIRILLWDYAPLYAAEREPLPSLNLGWRTDQSIRFCLDDRVPMGASHHQKLVVVDGRLAFCGGLDLTLRRWDTPQHSADDARRADPDGSPVDPFHDMTWVVDGGAARQLAEVVEARWQAATGQPAPGAAAAADDTDDTGTGPPPWPAEHIDFTDAAMHLVRTSPAFADHPEVREVEALFLHQIAEARRHIYIENQFLASGRLVAALAERLRDTPELEVVIVGPADADGWLAAMTMGAARAEAARQLTEAGGGRVRLLHPRVPDPEDPNGRAVMVHAKLTVIDDRWLRVGSANINNRSMGFDTEADLALLADTPDHRRQVLALRHRLLGEHLGLSAEAVAETLAGNGNSLIALVDGAQGPRRLAPIRHPDPALRQAAGPLLPLADPERAIDWSHMLRRPEPAEASLAGAPRRRRGIALGVLTAVLGTLSLGLWLAPPDLLGGFPTSAGEAERLLAGLENGPLSPLLVLAVFTGLGMVGFPVTVLITATAAAFGPWSGLAYASLGALLSAGLAFGLGQLVGRDLIDRLGQGRVQRINHTLGRHGLMAMVGLRLVPVAPFTVINLAAGASRIRLSDFLVGTGLGMAPGLIALSVLGGSLMEVIRQPTPERVALLLAGILGWIGLTFLLRWLLTRNRAA</sequence>
<gene>
    <name evidence="13" type="ORF">SAMN05421742_10734</name>
</gene>
<feature type="compositionally biased region" description="Low complexity" evidence="10">
    <location>
        <begin position="225"/>
        <end position="237"/>
    </location>
</feature>
<feature type="transmembrane region" description="Helical" evidence="11">
    <location>
        <begin position="601"/>
        <end position="623"/>
    </location>
</feature>